<dbReference type="GO" id="GO:0004222">
    <property type="term" value="F:metalloendopeptidase activity"/>
    <property type="evidence" value="ECO:0007669"/>
    <property type="project" value="InterPro"/>
</dbReference>
<evidence type="ECO:0000256" key="4">
    <source>
        <dbReference type="ARBA" id="ARBA00022833"/>
    </source>
</evidence>
<keyword evidence="1 8" id="KW-0645">Protease</keyword>
<evidence type="ECO:0000259" key="11">
    <source>
        <dbReference type="Pfam" id="PF01435"/>
    </source>
</evidence>
<keyword evidence="10" id="KW-0472">Membrane</keyword>
<dbReference type="GO" id="GO:0046872">
    <property type="term" value="F:metal ion binding"/>
    <property type="evidence" value="ECO:0007669"/>
    <property type="project" value="UniProtKB-KW"/>
</dbReference>
<dbReference type="InterPro" id="IPR001915">
    <property type="entry name" value="Peptidase_M48"/>
</dbReference>
<keyword evidence="4 7" id="KW-0862">Zinc</keyword>
<feature type="transmembrane region" description="Helical" evidence="10">
    <location>
        <begin position="161"/>
        <end position="186"/>
    </location>
</feature>
<proteinExistence type="inferred from homology"/>
<comment type="caution">
    <text evidence="13">The sequence shown here is derived from an EMBL/GenBank/DDBJ whole genome shotgun (WGS) entry which is preliminary data.</text>
</comment>
<evidence type="ECO:0000256" key="1">
    <source>
        <dbReference type="ARBA" id="ARBA00022670"/>
    </source>
</evidence>
<dbReference type="Gene3D" id="3.30.2010.10">
    <property type="entry name" value="Metalloproteases ('zincins'), catalytic domain"/>
    <property type="match status" value="1"/>
</dbReference>
<feature type="binding site" evidence="7">
    <location>
        <position position="343"/>
    </location>
    <ligand>
        <name>Zn(2+)</name>
        <dbReference type="ChEBI" id="CHEBI:29105"/>
        <note>catalytic</note>
    </ligand>
</feature>
<protein>
    <submittedName>
        <fullName evidence="13">M48 family metallopeptidase</fullName>
    </submittedName>
</protein>
<feature type="domain" description="CAAX prenyl protease 1 N-terminal" evidence="12">
    <location>
        <begin position="31"/>
        <end position="192"/>
    </location>
</feature>
<gene>
    <name evidence="13" type="ORF">I2501_14855</name>
</gene>
<feature type="transmembrane region" description="Helical" evidence="10">
    <location>
        <begin position="130"/>
        <end position="155"/>
    </location>
</feature>
<dbReference type="CDD" id="cd07343">
    <property type="entry name" value="M48A_Zmpste24p_like"/>
    <property type="match status" value="1"/>
</dbReference>
<dbReference type="RefSeq" id="WP_196194454.1">
    <property type="nucleotide sequence ID" value="NZ_JADPRT010000005.1"/>
</dbReference>
<feature type="region of interest" description="Disordered" evidence="9">
    <location>
        <begin position="1"/>
        <end position="41"/>
    </location>
</feature>
<dbReference type="AlphaFoldDB" id="A0A931FGA0"/>
<evidence type="ECO:0000256" key="10">
    <source>
        <dbReference type="SAM" id="Phobius"/>
    </source>
</evidence>
<feature type="transmembrane region" description="Helical" evidence="10">
    <location>
        <begin position="317"/>
        <end position="338"/>
    </location>
</feature>
<evidence type="ECO:0000256" key="9">
    <source>
        <dbReference type="SAM" id="MobiDB-lite"/>
    </source>
</evidence>
<feature type="compositionally biased region" description="Pro residues" evidence="9">
    <location>
        <begin position="1"/>
        <end position="21"/>
    </location>
</feature>
<feature type="binding site" evidence="7">
    <location>
        <position position="265"/>
    </location>
    <ligand>
        <name>Zn(2+)</name>
        <dbReference type="ChEBI" id="CHEBI:29105"/>
        <note>catalytic</note>
    </ligand>
</feature>
<feature type="transmembrane region" description="Helical" evidence="10">
    <location>
        <begin position="51"/>
        <end position="75"/>
    </location>
</feature>
<keyword evidence="10" id="KW-1133">Transmembrane helix</keyword>
<evidence type="ECO:0000313" key="13">
    <source>
        <dbReference type="EMBL" id="MBF9069304.1"/>
    </source>
</evidence>
<feature type="active site" evidence="6">
    <location>
        <position position="266"/>
    </location>
</feature>
<feature type="compositionally biased region" description="Pro residues" evidence="9">
    <location>
        <begin position="408"/>
        <end position="427"/>
    </location>
</feature>
<keyword evidence="3 8" id="KW-0378">Hydrolase</keyword>
<dbReference type="Pfam" id="PF16491">
    <property type="entry name" value="Peptidase_M48_N"/>
    <property type="match status" value="1"/>
</dbReference>
<dbReference type="PANTHER" id="PTHR10120">
    <property type="entry name" value="CAAX PRENYL PROTEASE 1"/>
    <property type="match status" value="1"/>
</dbReference>
<dbReference type="InterPro" id="IPR027057">
    <property type="entry name" value="CAXX_Prtase_1"/>
</dbReference>
<feature type="transmembrane region" description="Helical" evidence="10">
    <location>
        <begin position="275"/>
        <end position="297"/>
    </location>
</feature>
<dbReference type="Pfam" id="PF01435">
    <property type="entry name" value="Peptidase_M48"/>
    <property type="match status" value="1"/>
</dbReference>
<comment type="cofactor">
    <cofactor evidence="7 8">
        <name>Zn(2+)</name>
        <dbReference type="ChEBI" id="CHEBI:29105"/>
    </cofactor>
    <text evidence="7 8">Binds 1 zinc ion per subunit.</text>
</comment>
<evidence type="ECO:0000259" key="12">
    <source>
        <dbReference type="Pfam" id="PF16491"/>
    </source>
</evidence>
<keyword evidence="2 7" id="KW-0479">Metal-binding</keyword>
<dbReference type="EMBL" id="JADPRT010000005">
    <property type="protein sequence ID" value="MBF9069304.1"/>
    <property type="molecule type" value="Genomic_DNA"/>
</dbReference>
<keyword evidence="10" id="KW-0812">Transmembrane</keyword>
<feature type="region of interest" description="Disordered" evidence="9">
    <location>
        <begin position="407"/>
        <end position="427"/>
    </location>
</feature>
<reference evidence="13" key="1">
    <citation type="submission" date="2020-11" db="EMBL/GenBank/DDBJ databases">
        <title>Isolation and identification of active actinomycetes.</title>
        <authorList>
            <person name="Yu B."/>
        </authorList>
    </citation>
    <scope>NUCLEOTIDE SEQUENCE</scope>
    <source>
        <strain evidence="13">NEAU-YB345</strain>
    </source>
</reference>
<comment type="similarity">
    <text evidence="8">Belongs to the peptidase M48 family.</text>
</comment>
<evidence type="ECO:0000256" key="5">
    <source>
        <dbReference type="ARBA" id="ARBA00023049"/>
    </source>
</evidence>
<dbReference type="Proteomes" id="UP000657385">
    <property type="component" value="Unassembled WGS sequence"/>
</dbReference>
<evidence type="ECO:0000313" key="14">
    <source>
        <dbReference type="Proteomes" id="UP000657385"/>
    </source>
</evidence>
<evidence type="ECO:0000256" key="7">
    <source>
        <dbReference type="PIRSR" id="PIRSR627057-2"/>
    </source>
</evidence>
<evidence type="ECO:0000256" key="8">
    <source>
        <dbReference type="RuleBase" id="RU003983"/>
    </source>
</evidence>
<evidence type="ECO:0000256" key="6">
    <source>
        <dbReference type="PIRSR" id="PIRSR627057-1"/>
    </source>
</evidence>
<sequence length="427" mass="44897">MPGSEPDPTPGSVPDPVPDPVPAARVLGPEGDFTPEQIDRSRARKREVMPLRYASAALGLAVPCVLGFSPLGAGLVHAAGRLAGGGWIATAALGAVALHLVSWLLALPVSVRTERVNRRWSLSTRSWRLFAADAAKSFAIGAVLFAGLALALYAAMRALPASWWILAAVGAAALVFLFSFLLPVLVEPLFNRFTPMPDGELRHRLTTLVAASGVPVRDILVSDASRRTTATNAYVSGIGRTRRVVVWDTTVEQAPPEEVEAVTAHELGHAARRDVLVGTLLGAVHAAATVAVVAGALHWHTLLGAAGVDRADDPRSLALVLAVATVFGTLVGPLHLAFSRRVETRADAFALDLTHEPGTVVAMQRRLAVLNLADLEPHRLAALLFGSHPTTVARIAHARAWAAAHGMPEPPPLLPPPPLQPPPDPAG</sequence>
<keyword evidence="5 8" id="KW-0482">Metalloprotease</keyword>
<feature type="active site" description="Proton donor" evidence="6">
    <location>
        <position position="347"/>
    </location>
</feature>
<organism evidence="13 14">
    <name type="scientific">Streptacidiphilus fuscans</name>
    <dbReference type="NCBI Taxonomy" id="2789292"/>
    <lineage>
        <taxon>Bacteria</taxon>
        <taxon>Bacillati</taxon>
        <taxon>Actinomycetota</taxon>
        <taxon>Actinomycetes</taxon>
        <taxon>Kitasatosporales</taxon>
        <taxon>Streptomycetaceae</taxon>
        <taxon>Streptacidiphilus</taxon>
    </lineage>
</organism>
<evidence type="ECO:0000256" key="2">
    <source>
        <dbReference type="ARBA" id="ARBA00022723"/>
    </source>
</evidence>
<dbReference type="GO" id="GO:0071586">
    <property type="term" value="P:CAAX-box protein processing"/>
    <property type="evidence" value="ECO:0007669"/>
    <property type="project" value="InterPro"/>
</dbReference>
<dbReference type="InterPro" id="IPR032456">
    <property type="entry name" value="Peptidase_M48_N"/>
</dbReference>
<feature type="binding site" evidence="7">
    <location>
        <position position="269"/>
    </location>
    <ligand>
        <name>Zn(2+)</name>
        <dbReference type="ChEBI" id="CHEBI:29105"/>
        <note>catalytic</note>
    </ligand>
</feature>
<keyword evidence="14" id="KW-1185">Reference proteome</keyword>
<name>A0A931FGA0_9ACTN</name>
<accession>A0A931FGA0</accession>
<feature type="transmembrane region" description="Helical" evidence="10">
    <location>
        <begin position="87"/>
        <end position="109"/>
    </location>
</feature>
<feature type="domain" description="Peptidase M48" evidence="11">
    <location>
        <begin position="197"/>
        <end position="401"/>
    </location>
</feature>
<evidence type="ECO:0000256" key="3">
    <source>
        <dbReference type="ARBA" id="ARBA00022801"/>
    </source>
</evidence>